<dbReference type="PROSITE" id="PS50097">
    <property type="entry name" value="BTB"/>
    <property type="match status" value="1"/>
</dbReference>
<dbReference type="SMART" id="SM00225">
    <property type="entry name" value="BTB"/>
    <property type="match status" value="1"/>
</dbReference>
<feature type="domain" description="NPH3" evidence="2">
    <location>
        <begin position="931"/>
        <end position="1036"/>
    </location>
</feature>
<dbReference type="PANTHER" id="PTHR32370">
    <property type="entry name" value="OS12G0117600 PROTEIN"/>
    <property type="match status" value="1"/>
</dbReference>
<organism evidence="3 5">
    <name type="scientific">Rotaria sordida</name>
    <dbReference type="NCBI Taxonomy" id="392033"/>
    <lineage>
        <taxon>Eukaryota</taxon>
        <taxon>Metazoa</taxon>
        <taxon>Spiralia</taxon>
        <taxon>Gnathifera</taxon>
        <taxon>Rotifera</taxon>
        <taxon>Eurotatoria</taxon>
        <taxon>Bdelloidea</taxon>
        <taxon>Philodinida</taxon>
        <taxon>Philodinidae</taxon>
        <taxon>Rotaria</taxon>
    </lineage>
</organism>
<dbReference type="Gene3D" id="3.30.710.10">
    <property type="entry name" value="Potassium Channel Kv1.1, Chain A"/>
    <property type="match status" value="1"/>
</dbReference>
<dbReference type="SUPFAM" id="SSF48452">
    <property type="entry name" value="TPR-like"/>
    <property type="match status" value="1"/>
</dbReference>
<reference evidence="3" key="1">
    <citation type="submission" date="2021-02" db="EMBL/GenBank/DDBJ databases">
        <authorList>
            <person name="Nowell W R."/>
        </authorList>
    </citation>
    <scope>NUCLEOTIDE SEQUENCE</scope>
</reference>
<evidence type="ECO:0000313" key="5">
    <source>
        <dbReference type="Proteomes" id="UP000663854"/>
    </source>
</evidence>
<dbReference type="InterPro" id="IPR011333">
    <property type="entry name" value="SKP1/BTB/POZ_sf"/>
</dbReference>
<dbReference type="InterPro" id="IPR000210">
    <property type="entry name" value="BTB/POZ_dom"/>
</dbReference>
<evidence type="ECO:0000313" key="3">
    <source>
        <dbReference type="EMBL" id="CAF1125058.1"/>
    </source>
</evidence>
<dbReference type="EMBL" id="CAJNOL010001366">
    <property type="protein sequence ID" value="CAF1344923.1"/>
    <property type="molecule type" value="Genomic_DNA"/>
</dbReference>
<evidence type="ECO:0000259" key="2">
    <source>
        <dbReference type="PROSITE" id="PS51649"/>
    </source>
</evidence>
<comment type="caution">
    <text evidence="3">The sequence shown here is derived from an EMBL/GenBank/DDBJ whole genome shotgun (WGS) entry which is preliminary data.</text>
</comment>
<feature type="domain" description="BTB" evidence="1">
    <location>
        <begin position="608"/>
        <end position="677"/>
    </location>
</feature>
<dbReference type="Pfam" id="PF00651">
    <property type="entry name" value="BTB"/>
    <property type="match status" value="1"/>
</dbReference>
<protein>
    <recommendedName>
        <fullName evidence="7">BTB domain-containing protein</fullName>
    </recommendedName>
</protein>
<gene>
    <name evidence="4" type="ORF">JXQ802_LOCUS31774</name>
    <name evidence="3" type="ORF">PYM288_LOCUS20904</name>
</gene>
<dbReference type="InterPro" id="IPR027356">
    <property type="entry name" value="NPH3_dom"/>
</dbReference>
<dbReference type="Proteomes" id="UP000663870">
    <property type="component" value="Unassembled WGS sequence"/>
</dbReference>
<dbReference type="Gene3D" id="1.25.40.10">
    <property type="entry name" value="Tetratricopeptide repeat domain"/>
    <property type="match status" value="1"/>
</dbReference>
<evidence type="ECO:0000313" key="6">
    <source>
        <dbReference type="Proteomes" id="UP000663870"/>
    </source>
</evidence>
<name>A0A814QTY1_9BILA</name>
<dbReference type="Proteomes" id="UP000663854">
    <property type="component" value="Unassembled WGS sequence"/>
</dbReference>
<dbReference type="PROSITE" id="PS51649">
    <property type="entry name" value="NPH3"/>
    <property type="match status" value="1"/>
</dbReference>
<evidence type="ECO:0000259" key="1">
    <source>
        <dbReference type="PROSITE" id="PS50097"/>
    </source>
</evidence>
<dbReference type="Pfam" id="PF03000">
    <property type="entry name" value="NPH3"/>
    <property type="match status" value="1"/>
</dbReference>
<sequence>MECSRCKHEISIEEYVSILKKHTDINLPLTFSPFFVLKNHEAFHARILSLINKEKDLIFFDKDHHEKNKMNRPVLIQSLTFNYDNNKDHFDDSYRQNIYLIEMKMNHVYEDQQLSLWIVTRPESTNMIDGTIYMAVRDKFDFHIRLVISNWSYIIPTNEFKSTEKLSHIFDELLPVDSMIKLCDPLLTTCNIDGQPTLRCDAPNTELILSERQKKCFVLDKLDELRDRGNQAYIRGDIQIAIDYYTFAINRIIAMAGMVMSNNNDFEMNLFRNAFQRDLARLHSNRSACYLREHLYPGANLDSLVVVTGRFLNQTYDEFFLKCLYRLICANIGLQEFTYVFDELFNLSQNSSINFNLRLKHTIDFKQIQTALPRLKHEYQHGEYDLKQMFNNESLDQITFFDSHMFHSNFYNDSCIKKRNQNLYAKCCIPSGTLLLVQHAFTFVKSGINDERRLLNGIEKHLIMASNAWEFDLIRIIPCINEWFKNETNADENDYETYPKAIPWYLLVKTQKQNPFRSKSLVGWWPQASLFKVALDSKQQANCLWLICGKAIFIFNFMPIHKNEEFIIAHNNKINSFLKENQKQFTFLLGKKNQTMSFEKFRRTGELSDITVIVDKTEFNLHTFPLITKSDYFKKAIESSAKSVPYVIQLDENFPGGAQVFDQLADYFYSIPITIDHKNIIPLRSAACFIECDALGTLLDERFDKILLIARAKYDFGIPLILLEQCIGEYQQWAKQTHIVDKCLESIIQSVARGVGLQLNKSDREIINRLPLEWIIELIKLCPTENKFAILPIAQHYVSVHVLDQNQFYTSTSSSTCNGHEHKNGFIPTTKKDDIPIATYDEQRNILDQVVKTLGSTVERLPVVWLNAAYERAVELRCECESILSSHTTQAMLNSNDLDKNMENIPDDIMTSLLERVSKYKEQHITDPQLLSKLSALIDSYVEQLRQRGTLTSEQFVKLASCIPKEQRNSYDSLLLALDDILKNENSTKLSSNEREELLSQIDFARVNEETIAACKSNKLIPQQLITEAALALCAKLKNQLDETRTRLRLAENELIKYRPTYTGSNHRTRYYDSPLSMPTRPRSKYINNYDLSRSSSIYNYSKYDTDSDLDGILPSRYLLAALNGRYDTHSTYRH</sequence>
<evidence type="ECO:0008006" key="7">
    <source>
        <dbReference type="Google" id="ProtNLM"/>
    </source>
</evidence>
<keyword evidence="6" id="KW-1185">Reference proteome</keyword>
<proteinExistence type="predicted"/>
<dbReference type="InterPro" id="IPR043454">
    <property type="entry name" value="NPH3/RPT2-like"/>
</dbReference>
<dbReference type="EMBL" id="CAJNOH010000794">
    <property type="protein sequence ID" value="CAF1125058.1"/>
    <property type="molecule type" value="Genomic_DNA"/>
</dbReference>
<evidence type="ECO:0000313" key="4">
    <source>
        <dbReference type="EMBL" id="CAF1344923.1"/>
    </source>
</evidence>
<accession>A0A814QTY1</accession>
<dbReference type="InterPro" id="IPR011990">
    <property type="entry name" value="TPR-like_helical_dom_sf"/>
</dbReference>
<dbReference type="AlphaFoldDB" id="A0A814QTY1"/>
<dbReference type="SUPFAM" id="SSF54695">
    <property type="entry name" value="POZ domain"/>
    <property type="match status" value="1"/>
</dbReference>